<dbReference type="InterPro" id="IPR036388">
    <property type="entry name" value="WH-like_DNA-bd_sf"/>
</dbReference>
<feature type="domain" description="RNA polymerase sigma-70 region 2" evidence="6">
    <location>
        <begin position="35"/>
        <end position="95"/>
    </location>
</feature>
<gene>
    <name evidence="7" type="ORF">Pla100_28000</name>
</gene>
<dbReference type="Pfam" id="PF04542">
    <property type="entry name" value="Sigma70_r2"/>
    <property type="match status" value="1"/>
</dbReference>
<evidence type="ECO:0000256" key="2">
    <source>
        <dbReference type="ARBA" id="ARBA00023015"/>
    </source>
</evidence>
<keyword evidence="5" id="KW-0804">Transcription</keyword>
<dbReference type="InterPro" id="IPR007627">
    <property type="entry name" value="RNA_pol_sigma70_r2"/>
</dbReference>
<accession>A0A5C6ADK0</accession>
<dbReference type="NCBIfam" id="TIGR02937">
    <property type="entry name" value="sigma70-ECF"/>
    <property type="match status" value="1"/>
</dbReference>
<dbReference type="PANTHER" id="PTHR43133:SF8">
    <property type="entry name" value="RNA POLYMERASE SIGMA FACTOR HI_1459-RELATED"/>
    <property type="match status" value="1"/>
</dbReference>
<keyword evidence="3" id="KW-0731">Sigma factor</keyword>
<dbReference type="InterPro" id="IPR014284">
    <property type="entry name" value="RNA_pol_sigma-70_dom"/>
</dbReference>
<comment type="caution">
    <text evidence="7">The sequence shown here is derived from an EMBL/GenBank/DDBJ whole genome shotgun (WGS) entry which is preliminary data.</text>
</comment>
<sequence length="201" mass="22509">MASQDLSKSKSRWSTSIGLLDGLKEGDETGWSKFVHLYTPLVVAWCRKLGVHDADIADVCQEVFRGVHSGIAKFCYEGSHATFRGWLWVITRRAVGRCIEHSLRQPSALGGTDAAMMISQLPDWINDDAIPENPLAESLVLSRAAELIRDDFEEHTWRAFWMTAVEDRKACDIAAELGMTEGAVRQAKFRVLARLKEFLGN</sequence>
<dbReference type="PANTHER" id="PTHR43133">
    <property type="entry name" value="RNA POLYMERASE ECF-TYPE SIGMA FACTO"/>
    <property type="match status" value="1"/>
</dbReference>
<dbReference type="RefSeq" id="WP_146578262.1">
    <property type="nucleotide sequence ID" value="NZ_SJPM01000005.1"/>
</dbReference>
<evidence type="ECO:0000313" key="7">
    <source>
        <dbReference type="EMBL" id="TWT96323.1"/>
    </source>
</evidence>
<evidence type="ECO:0000256" key="4">
    <source>
        <dbReference type="ARBA" id="ARBA00023125"/>
    </source>
</evidence>
<evidence type="ECO:0000256" key="3">
    <source>
        <dbReference type="ARBA" id="ARBA00023082"/>
    </source>
</evidence>
<evidence type="ECO:0000256" key="5">
    <source>
        <dbReference type="ARBA" id="ARBA00023163"/>
    </source>
</evidence>
<reference evidence="7 8" key="1">
    <citation type="submission" date="2019-02" db="EMBL/GenBank/DDBJ databases">
        <title>Deep-cultivation of Planctomycetes and their phenomic and genomic characterization uncovers novel biology.</title>
        <authorList>
            <person name="Wiegand S."/>
            <person name="Jogler M."/>
            <person name="Boedeker C."/>
            <person name="Pinto D."/>
            <person name="Vollmers J."/>
            <person name="Rivas-Marin E."/>
            <person name="Kohn T."/>
            <person name="Peeters S.H."/>
            <person name="Heuer A."/>
            <person name="Rast P."/>
            <person name="Oberbeckmann S."/>
            <person name="Bunk B."/>
            <person name="Jeske O."/>
            <person name="Meyerdierks A."/>
            <person name="Storesund J.E."/>
            <person name="Kallscheuer N."/>
            <person name="Luecker S."/>
            <person name="Lage O.M."/>
            <person name="Pohl T."/>
            <person name="Merkel B.J."/>
            <person name="Hornburger P."/>
            <person name="Mueller R.-W."/>
            <person name="Bruemmer F."/>
            <person name="Labrenz M."/>
            <person name="Spormann A.M."/>
            <person name="Op Den Camp H."/>
            <person name="Overmann J."/>
            <person name="Amann R."/>
            <person name="Jetten M.S.M."/>
            <person name="Mascher T."/>
            <person name="Medema M.H."/>
            <person name="Devos D.P."/>
            <person name="Kaster A.-K."/>
            <person name="Ovreas L."/>
            <person name="Rohde M."/>
            <person name="Galperin M.Y."/>
            <person name="Jogler C."/>
        </authorList>
    </citation>
    <scope>NUCLEOTIDE SEQUENCE [LARGE SCALE GENOMIC DNA]</scope>
    <source>
        <strain evidence="7 8">Pla100</strain>
    </source>
</reference>
<evidence type="ECO:0000259" key="6">
    <source>
        <dbReference type="Pfam" id="PF04542"/>
    </source>
</evidence>
<keyword evidence="8" id="KW-1185">Reference proteome</keyword>
<comment type="similarity">
    <text evidence="1">Belongs to the sigma-70 factor family. ECF subfamily.</text>
</comment>
<dbReference type="Gene3D" id="1.10.10.10">
    <property type="entry name" value="Winged helix-like DNA-binding domain superfamily/Winged helix DNA-binding domain"/>
    <property type="match status" value="1"/>
</dbReference>
<dbReference type="Proteomes" id="UP000316213">
    <property type="component" value="Unassembled WGS sequence"/>
</dbReference>
<keyword evidence="2" id="KW-0805">Transcription regulation</keyword>
<dbReference type="EMBL" id="SJPM01000005">
    <property type="protein sequence ID" value="TWT96323.1"/>
    <property type="molecule type" value="Genomic_DNA"/>
</dbReference>
<dbReference type="AlphaFoldDB" id="A0A5C6ADK0"/>
<evidence type="ECO:0000313" key="8">
    <source>
        <dbReference type="Proteomes" id="UP000316213"/>
    </source>
</evidence>
<dbReference type="GO" id="GO:0006352">
    <property type="term" value="P:DNA-templated transcription initiation"/>
    <property type="evidence" value="ECO:0007669"/>
    <property type="project" value="InterPro"/>
</dbReference>
<keyword evidence="4" id="KW-0238">DNA-binding</keyword>
<dbReference type="InterPro" id="IPR013325">
    <property type="entry name" value="RNA_pol_sigma_r2"/>
</dbReference>
<dbReference type="InterPro" id="IPR039425">
    <property type="entry name" value="RNA_pol_sigma-70-like"/>
</dbReference>
<protein>
    <submittedName>
        <fullName evidence="7">RNA polymerase sigma factor SigD</fullName>
    </submittedName>
</protein>
<dbReference type="Gene3D" id="1.10.1740.10">
    <property type="match status" value="1"/>
</dbReference>
<dbReference type="SUPFAM" id="SSF88659">
    <property type="entry name" value="Sigma3 and sigma4 domains of RNA polymerase sigma factors"/>
    <property type="match status" value="1"/>
</dbReference>
<dbReference type="GO" id="GO:0016987">
    <property type="term" value="F:sigma factor activity"/>
    <property type="evidence" value="ECO:0007669"/>
    <property type="project" value="UniProtKB-KW"/>
</dbReference>
<organism evidence="7 8">
    <name type="scientific">Neorhodopirellula pilleata</name>
    <dbReference type="NCBI Taxonomy" id="2714738"/>
    <lineage>
        <taxon>Bacteria</taxon>
        <taxon>Pseudomonadati</taxon>
        <taxon>Planctomycetota</taxon>
        <taxon>Planctomycetia</taxon>
        <taxon>Pirellulales</taxon>
        <taxon>Pirellulaceae</taxon>
        <taxon>Neorhodopirellula</taxon>
    </lineage>
</organism>
<evidence type="ECO:0000256" key="1">
    <source>
        <dbReference type="ARBA" id="ARBA00010641"/>
    </source>
</evidence>
<name>A0A5C6ADK0_9BACT</name>
<dbReference type="InterPro" id="IPR013324">
    <property type="entry name" value="RNA_pol_sigma_r3/r4-like"/>
</dbReference>
<dbReference type="SUPFAM" id="SSF88946">
    <property type="entry name" value="Sigma2 domain of RNA polymerase sigma factors"/>
    <property type="match status" value="1"/>
</dbReference>
<dbReference type="OrthoDB" id="281047at2"/>
<proteinExistence type="inferred from homology"/>
<dbReference type="GO" id="GO:0003677">
    <property type="term" value="F:DNA binding"/>
    <property type="evidence" value="ECO:0007669"/>
    <property type="project" value="UniProtKB-KW"/>
</dbReference>